<protein>
    <submittedName>
        <fullName evidence="1">Serine protease DO-like</fullName>
    </submittedName>
</protein>
<evidence type="ECO:0000313" key="1">
    <source>
        <dbReference type="EMBL" id="CUX08635.1"/>
    </source>
</evidence>
<dbReference type="InterPro" id="IPR009003">
    <property type="entry name" value="Peptidase_S1_PA"/>
</dbReference>
<sequence length="221" mass="22838">MLRRFLRASLRRSPTAFLVALFVIVAATSAAAYALLPPPNLPATESATVKIQVNDSHGSGVHIGDGFIITAAHVVGDAKEVQLKAKGGEFRKADVLWVNKANDIALLRTSSAGLGAAKLACRIVKAGDPVVAYGNPLQIEFVAAYGKIAGEPRKTGPWNAVYVTDITTVMGQSGGGTFADNGDLIGITVGVMAAPIGFSGSLVGYGYVVPSTAICELLART</sequence>
<dbReference type="EMBL" id="FBWC01000002">
    <property type="protein sequence ID" value="CUX08635.1"/>
    <property type="molecule type" value="Genomic_DNA"/>
</dbReference>
<dbReference type="GO" id="GO:0042597">
    <property type="term" value="C:periplasmic space"/>
    <property type="evidence" value="ECO:0007669"/>
    <property type="project" value="TreeGrafter"/>
</dbReference>
<dbReference type="AlphaFoldDB" id="A0A1S7NL29"/>
<keyword evidence="1" id="KW-0645">Protease</keyword>
<dbReference type="PRINTS" id="PR00834">
    <property type="entry name" value="PROTEASES2C"/>
</dbReference>
<dbReference type="SUPFAM" id="SSF50494">
    <property type="entry name" value="Trypsin-like serine proteases"/>
    <property type="match status" value="1"/>
</dbReference>
<proteinExistence type="predicted"/>
<gene>
    <name evidence="1" type="ORF">AGR4C_Cc100056</name>
</gene>
<dbReference type="GO" id="GO:0004252">
    <property type="term" value="F:serine-type endopeptidase activity"/>
    <property type="evidence" value="ECO:0007669"/>
    <property type="project" value="InterPro"/>
</dbReference>
<dbReference type="Pfam" id="PF13365">
    <property type="entry name" value="Trypsin_2"/>
    <property type="match status" value="1"/>
</dbReference>
<reference evidence="1 2" key="1">
    <citation type="submission" date="2016-01" db="EMBL/GenBank/DDBJ databases">
        <authorList>
            <person name="Oliw E.H."/>
        </authorList>
    </citation>
    <scope>NUCLEOTIDE SEQUENCE [LARGE SCALE GENOMIC DNA]</scope>
    <source>
        <strain evidence="1 2">Kerr 14</strain>
    </source>
</reference>
<dbReference type="Gene3D" id="2.40.10.120">
    <property type="match status" value="1"/>
</dbReference>
<organism evidence="1 2">
    <name type="scientific">Agrobacterium tumefaciens str. Kerr 14</name>
    <dbReference type="NCBI Taxonomy" id="1183424"/>
    <lineage>
        <taxon>Bacteria</taxon>
        <taxon>Pseudomonadati</taxon>
        <taxon>Pseudomonadota</taxon>
        <taxon>Alphaproteobacteria</taxon>
        <taxon>Hyphomicrobiales</taxon>
        <taxon>Rhizobiaceae</taxon>
        <taxon>Rhizobium/Agrobacterium group</taxon>
        <taxon>Agrobacterium</taxon>
        <taxon>Agrobacterium tumefaciens complex</taxon>
    </lineage>
</organism>
<dbReference type="GO" id="GO:0006515">
    <property type="term" value="P:protein quality control for misfolded or incompletely synthesized proteins"/>
    <property type="evidence" value="ECO:0007669"/>
    <property type="project" value="TreeGrafter"/>
</dbReference>
<dbReference type="PANTHER" id="PTHR22939">
    <property type="entry name" value="SERINE PROTEASE FAMILY S1C HTRA-RELATED"/>
    <property type="match status" value="1"/>
</dbReference>
<dbReference type="PANTHER" id="PTHR22939:SF129">
    <property type="entry name" value="SERINE PROTEASE HTRA2, MITOCHONDRIAL"/>
    <property type="match status" value="1"/>
</dbReference>
<dbReference type="Proteomes" id="UP000191897">
    <property type="component" value="Unassembled WGS sequence"/>
</dbReference>
<name>A0A1S7NL29_AGRTU</name>
<dbReference type="InterPro" id="IPR001940">
    <property type="entry name" value="Peptidase_S1C"/>
</dbReference>
<evidence type="ECO:0000313" key="2">
    <source>
        <dbReference type="Proteomes" id="UP000191897"/>
    </source>
</evidence>
<accession>A0A1S7NL29</accession>
<keyword evidence="1" id="KW-0378">Hydrolase</keyword>
<dbReference type="RefSeq" id="WP_080866238.1">
    <property type="nucleotide sequence ID" value="NZ_LT009730.1"/>
</dbReference>